<keyword evidence="3" id="KW-1185">Reference proteome</keyword>
<comment type="caution">
    <text evidence="2">The sequence shown here is derived from an EMBL/GenBank/DDBJ whole genome shotgun (WGS) entry which is preliminary data.</text>
</comment>
<proteinExistence type="predicted"/>
<organism evidence="2 3">
    <name type="scientific">Cucurbitaria berberidis CBS 394.84</name>
    <dbReference type="NCBI Taxonomy" id="1168544"/>
    <lineage>
        <taxon>Eukaryota</taxon>
        <taxon>Fungi</taxon>
        <taxon>Dikarya</taxon>
        <taxon>Ascomycota</taxon>
        <taxon>Pezizomycotina</taxon>
        <taxon>Dothideomycetes</taxon>
        <taxon>Pleosporomycetidae</taxon>
        <taxon>Pleosporales</taxon>
        <taxon>Pleosporineae</taxon>
        <taxon>Cucurbitariaceae</taxon>
        <taxon>Cucurbitaria</taxon>
    </lineage>
</organism>
<dbReference type="OrthoDB" id="3794996at2759"/>
<evidence type="ECO:0000313" key="3">
    <source>
        <dbReference type="Proteomes" id="UP000800039"/>
    </source>
</evidence>
<gene>
    <name evidence="2" type="ORF">K460DRAFT_10290</name>
</gene>
<dbReference type="AlphaFoldDB" id="A0A9P4GRL6"/>
<evidence type="ECO:0000256" key="1">
    <source>
        <dbReference type="SAM" id="MobiDB-lite"/>
    </source>
</evidence>
<dbReference type="Proteomes" id="UP000800039">
    <property type="component" value="Unassembled WGS sequence"/>
</dbReference>
<sequence length="182" mass="20804">MSNNSVNEAMVDVTINTDNTIVTKVDTAPTIYDYTDLSADQKARINRLILDIGQAWHIVSPASPFPYQYHPDPNTLNWGIELLATLCCLAKMTGDQLSLKNQAVHYVCHSIEERNLDLDVIQGDYVIRLEDMDYAIRKMRNRINSYRPCRPGDRRGRTATSSLRRGRSSYDGRVGKERRRRG</sequence>
<dbReference type="RefSeq" id="XP_040792638.1">
    <property type="nucleotide sequence ID" value="XM_040926504.1"/>
</dbReference>
<evidence type="ECO:0000313" key="2">
    <source>
        <dbReference type="EMBL" id="KAF1850075.1"/>
    </source>
</evidence>
<feature type="region of interest" description="Disordered" evidence="1">
    <location>
        <begin position="146"/>
        <end position="182"/>
    </location>
</feature>
<protein>
    <submittedName>
        <fullName evidence="2">Uncharacterized protein</fullName>
    </submittedName>
</protein>
<dbReference type="GeneID" id="63843755"/>
<reference evidence="2" key="1">
    <citation type="submission" date="2020-01" db="EMBL/GenBank/DDBJ databases">
        <authorList>
            <consortium name="DOE Joint Genome Institute"/>
            <person name="Haridas S."/>
            <person name="Albert R."/>
            <person name="Binder M."/>
            <person name="Bloem J."/>
            <person name="Labutti K."/>
            <person name="Salamov A."/>
            <person name="Andreopoulos B."/>
            <person name="Baker S.E."/>
            <person name="Barry K."/>
            <person name="Bills G."/>
            <person name="Bluhm B.H."/>
            <person name="Cannon C."/>
            <person name="Castanera R."/>
            <person name="Culley D.E."/>
            <person name="Daum C."/>
            <person name="Ezra D."/>
            <person name="Gonzalez J.B."/>
            <person name="Henrissat B."/>
            <person name="Kuo A."/>
            <person name="Liang C."/>
            <person name="Lipzen A."/>
            <person name="Lutzoni F."/>
            <person name="Magnuson J."/>
            <person name="Mondo S."/>
            <person name="Nolan M."/>
            <person name="Ohm R."/>
            <person name="Pangilinan J."/>
            <person name="Park H.-J."/>
            <person name="Ramirez L."/>
            <person name="Alfaro M."/>
            <person name="Sun H."/>
            <person name="Tritt A."/>
            <person name="Yoshinaga Y."/>
            <person name="Zwiers L.-H."/>
            <person name="Turgeon B.G."/>
            <person name="Goodwin S.B."/>
            <person name="Spatafora J.W."/>
            <person name="Crous P.W."/>
            <person name="Grigoriev I.V."/>
        </authorList>
    </citation>
    <scope>NUCLEOTIDE SEQUENCE</scope>
    <source>
        <strain evidence="2">CBS 394.84</strain>
    </source>
</reference>
<accession>A0A9P4GRL6</accession>
<dbReference type="EMBL" id="ML976614">
    <property type="protein sequence ID" value="KAF1850075.1"/>
    <property type="molecule type" value="Genomic_DNA"/>
</dbReference>
<name>A0A9P4GRL6_9PLEO</name>